<dbReference type="InterPro" id="IPR050336">
    <property type="entry name" value="Chromosome_partition/occlusion"/>
</dbReference>
<evidence type="ECO:0000313" key="3">
    <source>
        <dbReference type="EMBL" id="PZR17625.1"/>
    </source>
</evidence>
<dbReference type="GO" id="GO:0007059">
    <property type="term" value="P:chromosome segregation"/>
    <property type="evidence" value="ECO:0007669"/>
    <property type="project" value="TreeGrafter"/>
</dbReference>
<organism evidence="3 4">
    <name type="scientific">Archangium gephyra</name>
    <dbReference type="NCBI Taxonomy" id="48"/>
    <lineage>
        <taxon>Bacteria</taxon>
        <taxon>Pseudomonadati</taxon>
        <taxon>Myxococcota</taxon>
        <taxon>Myxococcia</taxon>
        <taxon>Myxococcales</taxon>
        <taxon>Cystobacterineae</taxon>
        <taxon>Archangiaceae</taxon>
        <taxon>Archangium</taxon>
    </lineage>
</organism>
<evidence type="ECO:0000313" key="4">
    <source>
        <dbReference type="Proteomes" id="UP000249061"/>
    </source>
</evidence>
<dbReference type="AlphaFoldDB" id="A0A2W5U249"/>
<dbReference type="Pfam" id="PF02195">
    <property type="entry name" value="ParB_N"/>
    <property type="match status" value="1"/>
</dbReference>
<comment type="caution">
    <text evidence="3">The sequence shown here is derived from an EMBL/GenBank/DDBJ whole genome shotgun (WGS) entry which is preliminary data.</text>
</comment>
<dbReference type="Proteomes" id="UP000249061">
    <property type="component" value="Unassembled WGS sequence"/>
</dbReference>
<dbReference type="SMART" id="SM00470">
    <property type="entry name" value="ParB"/>
    <property type="match status" value="1"/>
</dbReference>
<feature type="compositionally biased region" description="Pro residues" evidence="1">
    <location>
        <begin position="28"/>
        <end position="37"/>
    </location>
</feature>
<feature type="domain" description="ParB-like N-terminal" evidence="2">
    <location>
        <begin position="72"/>
        <end position="164"/>
    </location>
</feature>
<sequence>MSDGENHDTTPATPGESEAAPVETVTSSPPPAEPPPAVEEAREAPPGPPPSAPEMPSVEETPVVHKHFVAPALIPLDRVDGDAAFMVRDAAELEDVAGLATDIARLGQLFPIDVRLVPPDRFQVITGFRRVAALRFLQREKVLARLHTDVSDADATLMSLASAIHAKSVGSEALSALREKLEAEGRLSPSARDMLEKALATEDGLSPENVEEEVDADELAADVTSRLGQANQDLSLLADVFADLEPERRDELLRQLRYSIDLVAFLESKQ</sequence>
<feature type="region of interest" description="Disordered" evidence="1">
    <location>
        <begin position="1"/>
        <end position="58"/>
    </location>
</feature>
<dbReference type="PANTHER" id="PTHR33375:SF1">
    <property type="entry name" value="CHROMOSOME-PARTITIONING PROTEIN PARB-RELATED"/>
    <property type="match status" value="1"/>
</dbReference>
<accession>A0A2W5U249</accession>
<dbReference type="Gene3D" id="3.90.1530.30">
    <property type="match status" value="1"/>
</dbReference>
<evidence type="ECO:0000259" key="2">
    <source>
        <dbReference type="SMART" id="SM00470"/>
    </source>
</evidence>
<reference evidence="3 4" key="1">
    <citation type="submission" date="2017-08" db="EMBL/GenBank/DDBJ databases">
        <title>Infants hospitalized years apart are colonized by the same room-sourced microbial strains.</title>
        <authorList>
            <person name="Brooks B."/>
            <person name="Olm M.R."/>
            <person name="Firek B.A."/>
            <person name="Baker R."/>
            <person name="Thomas B.C."/>
            <person name="Morowitz M.J."/>
            <person name="Banfield J.F."/>
        </authorList>
    </citation>
    <scope>NUCLEOTIDE SEQUENCE [LARGE SCALE GENOMIC DNA]</scope>
    <source>
        <strain evidence="3">S2_003_000_R2_14</strain>
    </source>
</reference>
<proteinExistence type="predicted"/>
<dbReference type="PANTHER" id="PTHR33375">
    <property type="entry name" value="CHROMOSOME-PARTITIONING PROTEIN PARB-RELATED"/>
    <property type="match status" value="1"/>
</dbReference>
<name>A0A2W5U249_9BACT</name>
<evidence type="ECO:0000256" key="1">
    <source>
        <dbReference type="SAM" id="MobiDB-lite"/>
    </source>
</evidence>
<protein>
    <submittedName>
        <fullName evidence="3">GTPase</fullName>
    </submittedName>
</protein>
<dbReference type="InterPro" id="IPR036086">
    <property type="entry name" value="ParB/Sulfiredoxin_sf"/>
</dbReference>
<gene>
    <name evidence="3" type="ORF">DI536_04760</name>
</gene>
<dbReference type="EMBL" id="QFQP01000002">
    <property type="protein sequence ID" value="PZR17625.1"/>
    <property type="molecule type" value="Genomic_DNA"/>
</dbReference>
<dbReference type="GO" id="GO:0005694">
    <property type="term" value="C:chromosome"/>
    <property type="evidence" value="ECO:0007669"/>
    <property type="project" value="TreeGrafter"/>
</dbReference>
<dbReference type="SUPFAM" id="SSF110849">
    <property type="entry name" value="ParB/Sulfiredoxin"/>
    <property type="match status" value="1"/>
</dbReference>
<dbReference type="InterPro" id="IPR003115">
    <property type="entry name" value="ParB_N"/>
</dbReference>